<evidence type="ECO:0000259" key="3">
    <source>
        <dbReference type="PROSITE" id="PS50822"/>
    </source>
</evidence>
<dbReference type="PROSITE" id="PS50822">
    <property type="entry name" value="PIWI"/>
    <property type="match status" value="1"/>
</dbReference>
<feature type="compositionally biased region" description="Gly residues" evidence="1">
    <location>
        <begin position="62"/>
        <end position="78"/>
    </location>
</feature>
<dbReference type="PANTHER" id="PTHR22891">
    <property type="entry name" value="EUKARYOTIC TRANSLATION INITIATION FACTOR 2C"/>
    <property type="match status" value="1"/>
</dbReference>
<dbReference type="InterPro" id="IPR003165">
    <property type="entry name" value="Piwi"/>
</dbReference>
<dbReference type="GO" id="GO:0034587">
    <property type="term" value="P:piRNA processing"/>
    <property type="evidence" value="ECO:0007669"/>
    <property type="project" value="UniProtKB-ARBA"/>
</dbReference>
<gene>
    <name evidence="5" type="primary">LOC113795455</name>
</gene>
<organism evidence="4 5">
    <name type="scientific">Dermatophagoides pteronyssinus</name>
    <name type="common">European house dust mite</name>
    <dbReference type="NCBI Taxonomy" id="6956"/>
    <lineage>
        <taxon>Eukaryota</taxon>
        <taxon>Metazoa</taxon>
        <taxon>Ecdysozoa</taxon>
        <taxon>Arthropoda</taxon>
        <taxon>Chelicerata</taxon>
        <taxon>Arachnida</taxon>
        <taxon>Acari</taxon>
        <taxon>Acariformes</taxon>
        <taxon>Sarcoptiformes</taxon>
        <taxon>Astigmata</taxon>
        <taxon>Psoroptidia</taxon>
        <taxon>Analgoidea</taxon>
        <taxon>Pyroglyphidae</taxon>
        <taxon>Dermatophagoidinae</taxon>
        <taxon>Dermatophagoides</taxon>
    </lineage>
</organism>
<evidence type="ECO:0000256" key="1">
    <source>
        <dbReference type="SAM" id="MobiDB-lite"/>
    </source>
</evidence>
<dbReference type="Gene3D" id="3.30.420.10">
    <property type="entry name" value="Ribonuclease H-like superfamily/Ribonuclease H"/>
    <property type="match status" value="1"/>
</dbReference>
<dbReference type="KEGG" id="dpte:113795455"/>
<dbReference type="InterPro" id="IPR012337">
    <property type="entry name" value="RNaseH-like_sf"/>
</dbReference>
<dbReference type="SMART" id="SM00950">
    <property type="entry name" value="Piwi"/>
    <property type="match status" value="1"/>
</dbReference>
<protein>
    <submittedName>
        <fullName evidence="5">Protein argonaute 2-like</fullName>
    </submittedName>
</protein>
<evidence type="ECO:0000313" key="5">
    <source>
        <dbReference type="RefSeq" id="XP_027201441.1"/>
    </source>
</evidence>
<dbReference type="PROSITE" id="PS50821">
    <property type="entry name" value="PAZ"/>
    <property type="match status" value="1"/>
</dbReference>
<dbReference type="Pfam" id="PF02170">
    <property type="entry name" value="PAZ"/>
    <property type="match status" value="1"/>
</dbReference>
<name>A0A6P6Y8Z1_DERPT</name>
<dbReference type="InterPro" id="IPR003100">
    <property type="entry name" value="PAZ_dom"/>
</dbReference>
<dbReference type="CDD" id="cd02846">
    <property type="entry name" value="PAZ_argonaute_like"/>
    <property type="match status" value="1"/>
</dbReference>
<dbReference type="SUPFAM" id="SSF53098">
    <property type="entry name" value="Ribonuclease H-like"/>
    <property type="match status" value="1"/>
</dbReference>
<dbReference type="Pfam" id="PF02171">
    <property type="entry name" value="Piwi"/>
    <property type="match status" value="1"/>
</dbReference>
<feature type="region of interest" description="Disordered" evidence="1">
    <location>
        <begin position="62"/>
        <end position="91"/>
    </location>
</feature>
<dbReference type="OMA" id="QGRRDDH"/>
<sequence length="934" mass="105288">MSDRGGYRGGRGGGGGGRGRGGGGGDYRGGGGGDGRGRGGYDNRGGGRGGGGYRGGGGGGGFNRGGGRGGGGYSGGDRGYQSNVTSYPETQNYPVVRKGVCPPGQQGQQVELLANHFKINVGSVLVYQHDLNIDFANESDRTYFNADNEKKQKYFAKNSYAIFQEFAKANEKFFNFHYVYDRSKNLYTSKPLDTNNLPKTIEVQIEGRRKQFQISLNMVQKIDMTHVEQYYKMATSDLPEVMRHFLELMFQYCYTDRFYSHQRSFFDTDPSRLMRGPFEWVQFAHGFSHGVCLTEMGLSLNIHLKTSCLISVSVDELSKLVTLVSGGRDPSQFGPGDIVMVNKIIRGLKIYTSHTGRKTCYTIKELTIRKPSDMKFTVKTKDPGEGRSVSIQEYFMDKYKIRLQNYPLVRTVGKEQYIPLELCRMVDKQFLNNSKIQADANIPNELLRVSTHKPLIYFDKLSKIANQIPSLSPQLMSEFKAEFMPKPVRFIGRVLDTPRQLNGKRNDPFYNTIQKPNWAFFSFDINFNQGDVENIVHDLKSTAKRYNLNLDSCVKCITTPVQPGNLAQVDTIFAKIKTTMPGLKLLFVALPQCAGMYNMVKFCGDQKYGLVTQCMNSMKAKQRGRGYIDNILLKVNGKLGGINSVIDASQWKQLPFDHTKTMVLGVDVNHPGQTERIESSIAAVVGSYDQLFTMYTASICAQTKRCDEEITCLEPMVTELLDAYHKQNRFYPQTLAVFRDGVSDGQFQYAEKEIQQIRAAYRKKEPKGKIIFIVVQKGHRTRFVLSKPTGPSDRPAYNVPSGTVVDHTIVDPSQHTFFLNSHFSPLGTSRPMKYVVLENDYDKKVFNNDALQKFVFYLCHNCTRFRGGAIALPTPVRYADLCAYRAKVHVEAQIEKLCMPHGQTMQADYEKKLIGRLNELVKIHETIKRVLYYA</sequence>
<dbReference type="Gene3D" id="2.170.260.10">
    <property type="entry name" value="paz domain"/>
    <property type="match status" value="1"/>
</dbReference>
<feature type="region of interest" description="Disordered" evidence="1">
    <location>
        <begin position="1"/>
        <end position="47"/>
    </location>
</feature>
<proteinExistence type="predicted"/>
<feature type="domain" description="PAZ" evidence="2">
    <location>
        <begin position="319"/>
        <end position="427"/>
    </location>
</feature>
<dbReference type="InParanoid" id="A0A6P6Y8Z1"/>
<evidence type="ECO:0000313" key="4">
    <source>
        <dbReference type="Proteomes" id="UP000515146"/>
    </source>
</evidence>
<accession>A0A6P6Y8Z1</accession>
<feature type="domain" description="Piwi" evidence="3">
    <location>
        <begin position="585"/>
        <end position="891"/>
    </location>
</feature>
<dbReference type="GO" id="GO:0003723">
    <property type="term" value="F:RNA binding"/>
    <property type="evidence" value="ECO:0007669"/>
    <property type="project" value="InterPro"/>
</dbReference>
<dbReference type="InterPro" id="IPR032474">
    <property type="entry name" value="Argonaute_N"/>
</dbReference>
<dbReference type="OrthoDB" id="6492949at2759"/>
<dbReference type="AlphaFoldDB" id="A0A6P6Y8Z1"/>
<dbReference type="InterPro" id="IPR036085">
    <property type="entry name" value="PAZ_dom_sf"/>
</dbReference>
<reference evidence="5" key="1">
    <citation type="submission" date="2025-08" db="UniProtKB">
        <authorList>
            <consortium name="RefSeq"/>
        </authorList>
    </citation>
    <scope>IDENTIFICATION</scope>
    <source>
        <strain evidence="5">Airmid</strain>
    </source>
</reference>
<feature type="compositionally biased region" description="Polar residues" evidence="1">
    <location>
        <begin position="80"/>
        <end position="91"/>
    </location>
</feature>
<dbReference type="SUPFAM" id="SSF101690">
    <property type="entry name" value="PAZ domain"/>
    <property type="match status" value="1"/>
</dbReference>
<dbReference type="Pfam" id="PF16486">
    <property type="entry name" value="ArgoN"/>
    <property type="match status" value="1"/>
</dbReference>
<evidence type="ECO:0000259" key="2">
    <source>
        <dbReference type="PROSITE" id="PS50821"/>
    </source>
</evidence>
<dbReference type="Proteomes" id="UP000515146">
    <property type="component" value="Unplaced"/>
</dbReference>
<dbReference type="InterPro" id="IPR036397">
    <property type="entry name" value="RNaseH_sf"/>
</dbReference>
<dbReference type="RefSeq" id="XP_027201441.1">
    <property type="nucleotide sequence ID" value="XM_027345640.1"/>
</dbReference>
<feature type="compositionally biased region" description="Gly residues" evidence="1">
    <location>
        <begin position="7"/>
        <end position="34"/>
    </location>
</feature>
<dbReference type="Gene3D" id="3.40.50.2300">
    <property type="match status" value="1"/>
</dbReference>
<keyword evidence="4" id="KW-1185">Reference proteome</keyword>